<feature type="transmembrane region" description="Helical" evidence="2">
    <location>
        <begin position="263"/>
        <end position="286"/>
    </location>
</feature>
<keyword evidence="2" id="KW-0812">Transmembrane</keyword>
<feature type="transmembrane region" description="Helical" evidence="2">
    <location>
        <begin position="26"/>
        <end position="45"/>
    </location>
</feature>
<dbReference type="EMBL" id="JAAKZV010000197">
    <property type="protein sequence ID" value="NGN68324.1"/>
    <property type="molecule type" value="Genomic_DNA"/>
</dbReference>
<keyword evidence="2" id="KW-1133">Transmembrane helix</keyword>
<sequence length="353" mass="38308">MPFPPARRLRPTQAAAAVRDLPWRHALGLLGLLAVVFAAGIGLYLNERDVRQRPVELGADTARDRVTINAAVHRADPGNRRVTVQLTADPHGRYAVDKGALARPIKLHTNATGAEEFTVPSESPGWVKELELVLEDGTISDYPFDRYDFTLALAATAKGKALPVELRFVDQNTNFEVTPKATDYGDEVVAVRSELKRSRSTFIMTWFMIATMWVIALAVSLACWLVVNQGRGLVWGALGWMAASLFALVGLRNAAPGSPPNGCLLDYAAFYWAEALIAISVITLVFHGIRAEHHRGGPIDPLLAWTPAGQQGTGQQDADPGPPAHPPRRRTVGPGSAARRRRGGGSKRRPGTR</sequence>
<evidence type="ECO:0000256" key="2">
    <source>
        <dbReference type="SAM" id="Phobius"/>
    </source>
</evidence>
<feature type="transmembrane region" description="Helical" evidence="2">
    <location>
        <begin position="202"/>
        <end position="227"/>
    </location>
</feature>
<dbReference type="RefSeq" id="WP_165242166.1">
    <property type="nucleotide sequence ID" value="NZ_JAAKZV010000197.1"/>
</dbReference>
<feature type="transmembrane region" description="Helical" evidence="2">
    <location>
        <begin position="233"/>
        <end position="251"/>
    </location>
</feature>
<protein>
    <submittedName>
        <fullName evidence="3">DUF4436 family protein</fullName>
    </submittedName>
</protein>
<feature type="region of interest" description="Disordered" evidence="1">
    <location>
        <begin position="302"/>
        <end position="353"/>
    </location>
</feature>
<reference evidence="3 4" key="1">
    <citation type="submission" date="2020-02" db="EMBL/GenBank/DDBJ databases">
        <title>Whole-genome analyses of novel actinobacteria.</title>
        <authorList>
            <person name="Sahin N."/>
        </authorList>
    </citation>
    <scope>NUCLEOTIDE SEQUENCE [LARGE SCALE GENOMIC DNA]</scope>
    <source>
        <strain evidence="3 4">A7024</strain>
    </source>
</reference>
<comment type="caution">
    <text evidence="3">The sequence shown here is derived from an EMBL/GenBank/DDBJ whole genome shotgun (WGS) entry which is preliminary data.</text>
</comment>
<evidence type="ECO:0000313" key="4">
    <source>
        <dbReference type="Proteomes" id="UP000481583"/>
    </source>
</evidence>
<organism evidence="3 4">
    <name type="scientific">Streptomyces coryli</name>
    <dbReference type="NCBI Taxonomy" id="1128680"/>
    <lineage>
        <taxon>Bacteria</taxon>
        <taxon>Bacillati</taxon>
        <taxon>Actinomycetota</taxon>
        <taxon>Actinomycetes</taxon>
        <taxon>Kitasatosporales</taxon>
        <taxon>Streptomycetaceae</taxon>
        <taxon>Streptomyces</taxon>
    </lineage>
</organism>
<feature type="compositionally biased region" description="Basic residues" evidence="1">
    <location>
        <begin position="338"/>
        <end position="353"/>
    </location>
</feature>
<accession>A0A6G4U810</accession>
<dbReference type="Proteomes" id="UP000481583">
    <property type="component" value="Unassembled WGS sequence"/>
</dbReference>
<evidence type="ECO:0000256" key="1">
    <source>
        <dbReference type="SAM" id="MobiDB-lite"/>
    </source>
</evidence>
<proteinExistence type="predicted"/>
<dbReference type="InterPro" id="IPR027948">
    <property type="entry name" value="DUF4436"/>
</dbReference>
<keyword evidence="2" id="KW-0472">Membrane</keyword>
<keyword evidence="4" id="KW-1185">Reference proteome</keyword>
<name>A0A6G4U810_9ACTN</name>
<feature type="compositionally biased region" description="Low complexity" evidence="1">
    <location>
        <begin position="306"/>
        <end position="319"/>
    </location>
</feature>
<dbReference type="Pfam" id="PF14494">
    <property type="entry name" value="DUF4436"/>
    <property type="match status" value="1"/>
</dbReference>
<dbReference type="AlphaFoldDB" id="A0A6G4U810"/>
<evidence type="ECO:0000313" key="3">
    <source>
        <dbReference type="EMBL" id="NGN68324.1"/>
    </source>
</evidence>
<gene>
    <name evidence="3" type="ORF">G5C51_31050</name>
</gene>